<dbReference type="Pfam" id="PF04018">
    <property type="entry name" value="VCA0040-like"/>
    <property type="match status" value="1"/>
</dbReference>
<sequence>MEPKHHPVAVFLRGMAMGAADVVPGVSGGTIAFITGIYFRLLEAINAAVPAFFKHLLRGDVSGFWRAIDGTFLIALLAGILTSIATLASAITWVLATHPILIWSFFFGLIVASVWHVGLQIRRFVPSLLLPLAAGIAIAWWLTHLPASELTASNLAFLGAGALAICAMILPGISGSFLLLVIGMYAPVLSAIKSFEVGHLGLFLAGCVISLLSVARLITLAFRHAHDLVLALLTGFMVGALGMVWPWQKTLSWRTNSAGEQVPLSQTPVTPDTWQSLQGQDPQLLLAILMAVIGFALVLGLDYAGNWNQRRKASGR</sequence>
<dbReference type="PANTHER" id="PTHR37308:SF1">
    <property type="entry name" value="POLYPRENYL-PHOSPHATE TRANSPORTER"/>
    <property type="match status" value="1"/>
</dbReference>
<feature type="transmembrane region" description="Helical" evidence="1">
    <location>
        <begin position="124"/>
        <end position="143"/>
    </location>
</feature>
<reference evidence="2 3" key="1">
    <citation type="submission" date="2020-08" db="EMBL/GenBank/DDBJ databases">
        <title>Genomic Encyclopedia of Type Strains, Phase IV (KMG-IV): sequencing the most valuable type-strain genomes for metagenomic binning, comparative biology and taxonomic classification.</title>
        <authorList>
            <person name="Goeker M."/>
        </authorList>
    </citation>
    <scope>NUCLEOTIDE SEQUENCE [LARGE SCALE GENOMIC DNA]</scope>
    <source>
        <strain evidence="2 3">DSM 22359</strain>
    </source>
</reference>
<accession>A0A840UF34</accession>
<dbReference type="PANTHER" id="PTHR37308">
    <property type="entry name" value="INTEGRAL MEMBRANE PROTEIN"/>
    <property type="match status" value="1"/>
</dbReference>
<dbReference type="EMBL" id="JACHFE010000011">
    <property type="protein sequence ID" value="MBB5322803.1"/>
    <property type="molecule type" value="Genomic_DNA"/>
</dbReference>
<feature type="transmembrane region" description="Helical" evidence="1">
    <location>
        <begin position="284"/>
        <end position="304"/>
    </location>
</feature>
<dbReference type="InterPro" id="IPR007163">
    <property type="entry name" value="VCA0040-like"/>
</dbReference>
<evidence type="ECO:0000313" key="2">
    <source>
        <dbReference type="EMBL" id="MBB5322803.1"/>
    </source>
</evidence>
<feature type="transmembrane region" description="Helical" evidence="1">
    <location>
        <begin position="200"/>
        <end position="222"/>
    </location>
</feature>
<feature type="transmembrane region" description="Helical" evidence="1">
    <location>
        <begin position="100"/>
        <end position="117"/>
    </location>
</feature>
<organism evidence="2 3">
    <name type="scientific">Marinobacter oulmenensis</name>
    <dbReference type="NCBI Taxonomy" id="643747"/>
    <lineage>
        <taxon>Bacteria</taxon>
        <taxon>Pseudomonadati</taxon>
        <taxon>Pseudomonadota</taxon>
        <taxon>Gammaproteobacteria</taxon>
        <taxon>Pseudomonadales</taxon>
        <taxon>Marinobacteraceae</taxon>
        <taxon>Marinobacter</taxon>
    </lineage>
</organism>
<dbReference type="Proteomes" id="UP000591735">
    <property type="component" value="Unassembled WGS sequence"/>
</dbReference>
<evidence type="ECO:0000256" key="1">
    <source>
        <dbReference type="SAM" id="Phobius"/>
    </source>
</evidence>
<evidence type="ECO:0000313" key="3">
    <source>
        <dbReference type="Proteomes" id="UP000591735"/>
    </source>
</evidence>
<gene>
    <name evidence="2" type="ORF">HNR38_003316</name>
</gene>
<feature type="transmembrane region" description="Helical" evidence="1">
    <location>
        <begin position="228"/>
        <end position="247"/>
    </location>
</feature>
<proteinExistence type="predicted"/>
<protein>
    <submittedName>
        <fullName evidence="2">Putative membrane protein</fullName>
    </submittedName>
</protein>
<feature type="transmembrane region" description="Helical" evidence="1">
    <location>
        <begin position="73"/>
        <end position="94"/>
    </location>
</feature>
<dbReference type="AlphaFoldDB" id="A0A840UF34"/>
<feature type="transmembrane region" description="Helical" evidence="1">
    <location>
        <begin position="155"/>
        <end position="188"/>
    </location>
</feature>
<keyword evidence="1" id="KW-1133">Transmembrane helix</keyword>
<name>A0A840UF34_9GAMM</name>
<keyword evidence="3" id="KW-1185">Reference proteome</keyword>
<comment type="caution">
    <text evidence="2">The sequence shown here is derived from an EMBL/GenBank/DDBJ whole genome shotgun (WGS) entry which is preliminary data.</text>
</comment>
<keyword evidence="1" id="KW-0472">Membrane</keyword>
<keyword evidence="1" id="KW-0812">Transmembrane</keyword>
<feature type="transmembrane region" description="Helical" evidence="1">
    <location>
        <begin position="31"/>
        <end position="53"/>
    </location>
</feature>